<proteinExistence type="predicted"/>
<protein>
    <recommendedName>
        <fullName evidence="3">DUF4127 domain-containing protein</fullName>
    </recommendedName>
</protein>
<dbReference type="EMBL" id="LYXE01000102">
    <property type="protein sequence ID" value="PDV98384.1"/>
    <property type="molecule type" value="Genomic_DNA"/>
</dbReference>
<gene>
    <name evidence="1" type="ORF">A9Q02_15620</name>
</gene>
<evidence type="ECO:0000313" key="1">
    <source>
        <dbReference type="EMBL" id="PDV98384.1"/>
    </source>
</evidence>
<evidence type="ECO:0000313" key="2">
    <source>
        <dbReference type="Proteomes" id="UP000220922"/>
    </source>
</evidence>
<dbReference type="Proteomes" id="UP000220922">
    <property type="component" value="Unassembled WGS sequence"/>
</dbReference>
<reference evidence="1 2" key="1">
    <citation type="submission" date="2016-05" db="EMBL/GenBank/DDBJ databases">
        <authorList>
            <person name="Lavstsen T."/>
            <person name="Jespersen J.S."/>
        </authorList>
    </citation>
    <scope>NUCLEOTIDE SEQUENCE [LARGE SCALE GENOMIC DNA]</scope>
    <source>
        <strain evidence="1 2">B7-9</strain>
    </source>
</reference>
<evidence type="ECO:0008006" key="3">
    <source>
        <dbReference type="Google" id="ProtNLM"/>
    </source>
</evidence>
<dbReference type="InterPro" id="IPR025394">
    <property type="entry name" value="DUF4127"/>
</dbReference>
<keyword evidence="2" id="KW-1185">Reference proteome</keyword>
<dbReference type="Pfam" id="PF13552">
    <property type="entry name" value="DUF4127"/>
    <property type="match status" value="1"/>
</dbReference>
<dbReference type="OrthoDB" id="9789552at2"/>
<dbReference type="RefSeq" id="WP_097653564.1">
    <property type="nucleotide sequence ID" value="NZ_LYXE01000102.1"/>
</dbReference>
<sequence length="512" mass="55116">MKFGFIPLDERPANTRYPVMVAAIAGAEVLLPPPAALSKRRKSGDAQMLAAWLTATAPQLDGLIVALEQLGYGGLIASRISDEPVAVVLNRLEVLRTVRSLAPRLPIYAFNVVTRVSNANDAVEEPDYWAAYGERLYALSQLLDRHGRGEAVDEALAAAEASIPATYRRDLLARRLRNHTVNLAALGLLDDGTLDLLVLSSDDTSPAGLPSREKGWLASWGALLGNPGDSLHKATATPSLLMYPGADEVGSVLVVRLLNERAGVSPAVTVTYAPLEGAEQVAAYEDGPIRLTVARQVAAARGHLVERDAPIWLGVNAPVARRAEWDAAHAAEEKTARLPALNRLADEAACRLAMGQAVAIADVAYPNGADPALMEVLSERIALAQLTAYGAWNTAGNTIGTTLAQAFAAQLISTPAGAVAHERLLLHRLVEDWGYQHLVRADVRAWLTQQTGHHDPITPAWAELAQQRSATGLAHFLATLPDFAKRYRLDLDSVRFPWGRTFEVDFDLEAIV</sequence>
<comment type="caution">
    <text evidence="1">The sequence shown here is derived from an EMBL/GenBank/DDBJ whole genome shotgun (WGS) entry which is preliminary data.</text>
</comment>
<accession>A0A2H3L5A9</accession>
<dbReference type="AlphaFoldDB" id="A0A2H3L5A9"/>
<organism evidence="1 2">
    <name type="scientific">Candidatus Chloroploca asiatica</name>
    <dbReference type="NCBI Taxonomy" id="1506545"/>
    <lineage>
        <taxon>Bacteria</taxon>
        <taxon>Bacillati</taxon>
        <taxon>Chloroflexota</taxon>
        <taxon>Chloroflexia</taxon>
        <taxon>Chloroflexales</taxon>
        <taxon>Chloroflexineae</taxon>
        <taxon>Oscillochloridaceae</taxon>
        <taxon>Candidatus Chloroploca</taxon>
    </lineage>
</organism>
<name>A0A2H3L5A9_9CHLR</name>